<feature type="domain" description="Myb-like" evidence="6">
    <location>
        <begin position="130"/>
        <end position="181"/>
    </location>
</feature>
<evidence type="ECO:0000256" key="3">
    <source>
        <dbReference type="ARBA" id="ARBA00023163"/>
    </source>
</evidence>
<feature type="domain" description="HTH myb-type" evidence="7">
    <location>
        <begin position="190"/>
        <end position="236"/>
    </location>
</feature>
<proteinExistence type="predicted"/>
<dbReference type="Gene3D" id="1.10.10.60">
    <property type="entry name" value="Homeodomain-like"/>
    <property type="match status" value="2"/>
</dbReference>
<feature type="domain" description="HTH myb-type" evidence="7">
    <location>
        <begin position="137"/>
        <end position="185"/>
    </location>
</feature>
<keyword evidence="1" id="KW-0805">Transcription regulation</keyword>
<evidence type="ECO:0000256" key="4">
    <source>
        <dbReference type="ARBA" id="ARBA00023242"/>
    </source>
</evidence>
<dbReference type="PANTHER" id="PTHR46621">
    <property type="entry name" value="SNRNA-ACTIVATING PROTEIN COMPLEX SUBUNIT 4"/>
    <property type="match status" value="1"/>
</dbReference>
<dbReference type="InterPro" id="IPR051575">
    <property type="entry name" value="Myb-like_DNA-bd"/>
</dbReference>
<dbReference type="Pfam" id="PF00249">
    <property type="entry name" value="Myb_DNA-binding"/>
    <property type="match status" value="2"/>
</dbReference>
<dbReference type="SMART" id="SM00717">
    <property type="entry name" value="SANT"/>
    <property type="match status" value="2"/>
</dbReference>
<dbReference type="PANTHER" id="PTHR46621:SF1">
    <property type="entry name" value="SNRNA-ACTIVATING PROTEIN COMPLEX SUBUNIT 4"/>
    <property type="match status" value="1"/>
</dbReference>
<gene>
    <name evidence="8" type="ORF">M9Y10_000604</name>
</gene>
<organism evidence="8 9">
    <name type="scientific">Tritrichomonas musculus</name>
    <dbReference type="NCBI Taxonomy" id="1915356"/>
    <lineage>
        <taxon>Eukaryota</taxon>
        <taxon>Metamonada</taxon>
        <taxon>Parabasalia</taxon>
        <taxon>Tritrichomonadida</taxon>
        <taxon>Tritrichomonadidae</taxon>
        <taxon>Tritrichomonas</taxon>
    </lineage>
</organism>
<keyword evidence="3" id="KW-0804">Transcription</keyword>
<dbReference type="Proteomes" id="UP001470230">
    <property type="component" value="Unassembled WGS sequence"/>
</dbReference>
<dbReference type="SUPFAM" id="SSF46689">
    <property type="entry name" value="Homeodomain-like"/>
    <property type="match status" value="1"/>
</dbReference>
<name>A0ABR2L4N2_9EUKA</name>
<evidence type="ECO:0000313" key="9">
    <source>
        <dbReference type="Proteomes" id="UP001470230"/>
    </source>
</evidence>
<evidence type="ECO:0000259" key="7">
    <source>
        <dbReference type="PROSITE" id="PS51294"/>
    </source>
</evidence>
<feature type="compositionally biased region" description="Basic and acidic residues" evidence="5">
    <location>
        <begin position="119"/>
        <end position="130"/>
    </location>
</feature>
<evidence type="ECO:0000256" key="2">
    <source>
        <dbReference type="ARBA" id="ARBA00023125"/>
    </source>
</evidence>
<evidence type="ECO:0000259" key="6">
    <source>
        <dbReference type="PROSITE" id="PS50090"/>
    </source>
</evidence>
<dbReference type="EMBL" id="JAPFFF010000001">
    <property type="protein sequence ID" value="KAK8898320.1"/>
    <property type="molecule type" value="Genomic_DNA"/>
</dbReference>
<evidence type="ECO:0000256" key="5">
    <source>
        <dbReference type="SAM" id="MobiDB-lite"/>
    </source>
</evidence>
<evidence type="ECO:0000313" key="8">
    <source>
        <dbReference type="EMBL" id="KAK8898320.1"/>
    </source>
</evidence>
<evidence type="ECO:0000256" key="1">
    <source>
        <dbReference type="ARBA" id="ARBA00023015"/>
    </source>
</evidence>
<reference evidence="8 9" key="1">
    <citation type="submission" date="2024-04" db="EMBL/GenBank/DDBJ databases">
        <title>Tritrichomonas musculus Genome.</title>
        <authorList>
            <person name="Alves-Ferreira E."/>
            <person name="Grigg M."/>
            <person name="Lorenzi H."/>
            <person name="Galac M."/>
        </authorList>
    </citation>
    <scope>NUCLEOTIDE SEQUENCE [LARGE SCALE GENOMIC DNA]</scope>
    <source>
        <strain evidence="8 9">EAF2021</strain>
    </source>
</reference>
<dbReference type="PROSITE" id="PS51294">
    <property type="entry name" value="HTH_MYB"/>
    <property type="match status" value="2"/>
</dbReference>
<feature type="region of interest" description="Disordered" evidence="5">
    <location>
        <begin position="112"/>
        <end position="132"/>
    </location>
</feature>
<keyword evidence="4" id="KW-0539">Nucleus</keyword>
<accession>A0ABR2L4N2</accession>
<evidence type="ECO:0008006" key="10">
    <source>
        <dbReference type="Google" id="ProtNLM"/>
    </source>
</evidence>
<dbReference type="InterPro" id="IPR017930">
    <property type="entry name" value="Myb_dom"/>
</dbReference>
<keyword evidence="2" id="KW-0238">DNA-binding</keyword>
<dbReference type="CDD" id="cd00167">
    <property type="entry name" value="SANT"/>
    <property type="match status" value="2"/>
</dbReference>
<sequence length="308" mass="36267">MKSSIPCPTINERVCIENECKQNEQTVNSKIQSKGKINCQKICIRNENMSNNKKEQKDDIKNDKTNVCLQLFNTYDHNDQNINPKFFDSMLKLLEQYHVSFNISVQDSEKNESSSIDVDSNKQLEKDQNTKKTSYKKFTEKEDILLKNIVNLFGAKNWRMIASMIPNKTARQCRDRYTNYLAPGYIHSEWTDDEDILLFQKYVEFGPQWTKIQKFFPNRTANSIKNRYNYTVCKKQNNLDPNEQSIDDLNDDNLGSNGIENEMLNYENTNDFQENSNNDLNDYFYEDLCFNMNVENNENDCNIEILDI</sequence>
<protein>
    <recommendedName>
        <fullName evidence="10">Myb-like DNA-binding domain containing protein</fullName>
    </recommendedName>
</protein>
<comment type="caution">
    <text evidence="8">The sequence shown here is derived from an EMBL/GenBank/DDBJ whole genome shotgun (WGS) entry which is preliminary data.</text>
</comment>
<feature type="domain" description="Myb-like" evidence="6">
    <location>
        <begin position="182"/>
        <end position="232"/>
    </location>
</feature>
<dbReference type="InterPro" id="IPR001005">
    <property type="entry name" value="SANT/Myb"/>
</dbReference>
<dbReference type="PROSITE" id="PS50090">
    <property type="entry name" value="MYB_LIKE"/>
    <property type="match status" value="2"/>
</dbReference>
<keyword evidence="9" id="KW-1185">Reference proteome</keyword>
<dbReference type="InterPro" id="IPR009057">
    <property type="entry name" value="Homeodomain-like_sf"/>
</dbReference>